<comment type="function">
    <text evidence="5">Subunit of the V1 complex of vacuolar(H+)-ATPase (V-ATPase), a multisubunit enzyme composed of a peripheral complex (V1) that hydrolyzes ATP and a membrane integral complex (V0) that translocates protons. V-ATPase is responsible for acidifying and maintaining the pH of intracellular compartments and in some cell types, is targeted to the plasma membrane, where it is responsible for acidifying the extracellular environment. Subunit H is essential for V-ATPase activity, but not for the assembly of the complex.</text>
</comment>
<sequence>MPDKKDSSNTSVSENDSKKEDGEKDASTMEQEAMQTFVLLSENVEQKVWDIAGKLWRKSKKIREEPPIDWLPYLENRFIDQKEFSFVNAFQYTKTKEERDLLITYFKESAFKTIVKVVQCVYVAKEIEKFLVLLDDFVVEDMSRIERFNEEVEEPWKAFIHLLHCSNNFVRNIASRIITKLMVGQKIKRPSSRQTEFFLEWLKIEMNEENKYLLSVARCLQRLLQVDDYRLSFMNLSGIVQIINLLNTGIKPQAQYQFCFCLWVTTFNSQLAAELEDSGIIPILVDVMERCPSEVTKLPRVVCGIFRNLLEKPKDLQIRRNNALMMIQCKMLQCLDFLETRRDLTKDPEFVENFEIIRDILNACVTEFSCFDEYFIELKSGRLRWSVVHTSKRFWMENAEHLNENKYDLLKILIDFLQNSNDVTMLCIAAHDIGEYIKHYPRGKLIVDRLGGKDALVRLLSHRHPAIKFHALKTLQVLMLGHHQLVPDTETVSQRLSRDTKIGFGL</sequence>
<dbReference type="Pfam" id="PF03224">
    <property type="entry name" value="V-ATPase_H_N"/>
    <property type="match status" value="1"/>
</dbReference>
<keyword evidence="3 6" id="KW-0375">Hydrogen ion transport</keyword>
<keyword evidence="10" id="KW-1185">Reference proteome</keyword>
<dbReference type="Gene3D" id="1.25.10.10">
    <property type="entry name" value="Leucine-rich Repeat Variant"/>
    <property type="match status" value="1"/>
</dbReference>
<feature type="domain" description="ATPase V1 complex subunit H C-terminal" evidence="8">
    <location>
        <begin position="368"/>
        <end position="480"/>
    </location>
</feature>
<evidence type="ECO:0000313" key="10">
    <source>
        <dbReference type="Proteomes" id="UP001054837"/>
    </source>
</evidence>
<comment type="similarity">
    <text evidence="1 6">Belongs to the V-ATPase H subunit family.</text>
</comment>
<comment type="caution">
    <text evidence="9">The sequence shown here is derived from an EMBL/GenBank/DDBJ whole genome shotgun (WGS) entry which is preliminary data.</text>
</comment>
<keyword evidence="4 6" id="KW-0406">Ion transport</keyword>
<evidence type="ECO:0000256" key="1">
    <source>
        <dbReference type="ARBA" id="ARBA00008613"/>
    </source>
</evidence>
<evidence type="ECO:0000256" key="6">
    <source>
        <dbReference type="PIRNR" id="PIRNR032184"/>
    </source>
</evidence>
<evidence type="ECO:0000256" key="3">
    <source>
        <dbReference type="ARBA" id="ARBA00022781"/>
    </source>
</evidence>
<evidence type="ECO:0000256" key="2">
    <source>
        <dbReference type="ARBA" id="ARBA00022448"/>
    </source>
</evidence>
<evidence type="ECO:0000256" key="5">
    <source>
        <dbReference type="ARBA" id="ARBA00046225"/>
    </source>
</evidence>
<evidence type="ECO:0000256" key="4">
    <source>
        <dbReference type="ARBA" id="ARBA00023065"/>
    </source>
</evidence>
<reference evidence="9 10" key="1">
    <citation type="submission" date="2021-06" db="EMBL/GenBank/DDBJ databases">
        <title>Caerostris darwini draft genome.</title>
        <authorList>
            <person name="Kono N."/>
            <person name="Arakawa K."/>
        </authorList>
    </citation>
    <scope>NUCLEOTIDE SEQUENCE [LARGE SCALE GENOMIC DNA]</scope>
</reference>
<keyword evidence="2 6" id="KW-0813">Transport</keyword>
<dbReference type="Proteomes" id="UP001054837">
    <property type="component" value="Unassembled WGS sequence"/>
</dbReference>
<dbReference type="PANTHER" id="PTHR10698">
    <property type="entry name" value="V-TYPE PROTON ATPASE SUBUNIT H"/>
    <property type="match status" value="1"/>
</dbReference>
<evidence type="ECO:0000256" key="7">
    <source>
        <dbReference type="SAM" id="MobiDB-lite"/>
    </source>
</evidence>
<dbReference type="InterPro" id="IPR016024">
    <property type="entry name" value="ARM-type_fold"/>
</dbReference>
<organism evidence="9 10">
    <name type="scientific">Caerostris darwini</name>
    <dbReference type="NCBI Taxonomy" id="1538125"/>
    <lineage>
        <taxon>Eukaryota</taxon>
        <taxon>Metazoa</taxon>
        <taxon>Ecdysozoa</taxon>
        <taxon>Arthropoda</taxon>
        <taxon>Chelicerata</taxon>
        <taxon>Arachnida</taxon>
        <taxon>Araneae</taxon>
        <taxon>Araneomorphae</taxon>
        <taxon>Entelegynae</taxon>
        <taxon>Araneoidea</taxon>
        <taxon>Araneidae</taxon>
        <taxon>Caerostris</taxon>
    </lineage>
</organism>
<dbReference type="Gene3D" id="1.25.40.150">
    <property type="entry name" value="V-type ATPase, subunit H, C-terminal domain"/>
    <property type="match status" value="1"/>
</dbReference>
<proteinExistence type="inferred from homology"/>
<dbReference type="GO" id="GO:0046961">
    <property type="term" value="F:proton-transporting ATPase activity, rotational mechanism"/>
    <property type="evidence" value="ECO:0007669"/>
    <property type="project" value="UniProtKB-UniRule"/>
</dbReference>
<dbReference type="GO" id="GO:0005765">
    <property type="term" value="C:lysosomal membrane"/>
    <property type="evidence" value="ECO:0007669"/>
    <property type="project" value="TreeGrafter"/>
</dbReference>
<dbReference type="InterPro" id="IPR038497">
    <property type="entry name" value="ATPase_V1-cplx_hsu_C_sf"/>
</dbReference>
<dbReference type="GO" id="GO:0000221">
    <property type="term" value="C:vacuolar proton-transporting V-type ATPase, V1 domain"/>
    <property type="evidence" value="ECO:0007669"/>
    <property type="project" value="UniProtKB-UniRule"/>
</dbReference>
<dbReference type="SUPFAM" id="SSF48371">
    <property type="entry name" value="ARM repeat"/>
    <property type="match status" value="1"/>
</dbReference>
<dbReference type="EMBL" id="BPLQ01001117">
    <property type="protein sequence ID" value="GIX78640.1"/>
    <property type="molecule type" value="Genomic_DNA"/>
</dbReference>
<comment type="subunit">
    <text evidence="6">V-ATPase is a heteromultimeric enzyme made up of two complexes: the ATP-hydrolytic V1 complex and the proton translocation V0 complex.</text>
</comment>
<dbReference type="InterPro" id="IPR004908">
    <property type="entry name" value="ATPase_V1-cplx_hsu"/>
</dbReference>
<name>A0AAV4N1F8_9ARAC</name>
<gene>
    <name evidence="9" type="primary">VhaSFD</name>
    <name evidence="9" type="ORF">CDAR_370011</name>
</gene>
<dbReference type="PIRSF" id="PIRSF032184">
    <property type="entry name" value="ATPase_V1_H"/>
    <property type="match status" value="1"/>
</dbReference>
<evidence type="ECO:0000259" key="8">
    <source>
        <dbReference type="Pfam" id="PF11698"/>
    </source>
</evidence>
<accession>A0AAV4N1F8</accession>
<dbReference type="Pfam" id="PF11698">
    <property type="entry name" value="V-ATPase_H_C"/>
    <property type="match status" value="1"/>
</dbReference>
<feature type="region of interest" description="Disordered" evidence="7">
    <location>
        <begin position="1"/>
        <end position="28"/>
    </location>
</feature>
<dbReference type="AlphaFoldDB" id="A0AAV4N1F8"/>
<evidence type="ECO:0000313" key="9">
    <source>
        <dbReference type="EMBL" id="GIX78640.1"/>
    </source>
</evidence>
<dbReference type="InterPro" id="IPR011987">
    <property type="entry name" value="ATPase_V1-cplx_hsu_C"/>
</dbReference>
<protein>
    <recommendedName>
        <fullName evidence="6">V-type proton ATPase subunit H</fullName>
    </recommendedName>
</protein>
<feature type="compositionally biased region" description="Basic and acidic residues" evidence="7">
    <location>
        <begin position="15"/>
        <end position="27"/>
    </location>
</feature>
<dbReference type="PANTHER" id="PTHR10698:SF0">
    <property type="entry name" value="V-TYPE PROTON ATPASE SUBUNIT H"/>
    <property type="match status" value="1"/>
</dbReference>
<dbReference type="InterPro" id="IPR011989">
    <property type="entry name" value="ARM-like"/>
</dbReference>